<sequence length="683" mass="77093">MLWQGKQLAVCSAATKSSVILCLESLIGMERFQGLDCFLAGDDVKEKKPDPSIYLTAAKRLGISEKDCLVVEDSVIGLQAATKAGMSCVITYTSSTAEQDFKDAIAIYPDLSDIRYDGGSLQGTDAIEGISLYMDDLEDIYLSSHVFDKMYNLRFLLFSSLLPSNFSPRKLVKLALSGSNIKQLWNGSKHASKLKQLILNYCPSLTMIPDLLDFPSLEEINLSNCNRLVDLPSSVQYHNNLQNLDLSGYINVTKFPLISGNIESLNLSETAIKKVPSSIQSLTKLVHLDLSECKSLEHISTGICKLKSLRNLRLNVCYKLKTGPKILETMEFLRELDLRRTAIKELPSSIEQLKGLQYLALNECRNLERLPKLPEGLECLEAMDCEQLCQVLDASEFVRCINSKSHDSTYKECVEFIFTNSLNLKAVSNVFEELLRIMQLTEKESNKPSNQFSIYLPRSKIPEWFRFQSLESSIKIRVLRNYLVDRKFMGFAICAVLSCDDYNSRGEHYMLGVYCVFEIYYDHMEICRGGRCYSTHRVLGRPGIFMDSDHVLVGYCSFSSFHSSFQNPEKLRAGDNDYVDISIKFKSNYDGHNQLKRCVVHPICAQEIIGSIIEVIGETSGRRGDSSDENEEVEHIQSDASINEDPSSISLRAFCIQFFDLLCCGLRDLGRGKSFKQLQVISY</sequence>
<protein>
    <submittedName>
        <fullName evidence="6">Uncharacterized protein</fullName>
    </submittedName>
</protein>
<feature type="domain" description="C-JID" evidence="4">
    <location>
        <begin position="456"/>
        <end position="605"/>
    </location>
</feature>
<evidence type="ECO:0000313" key="7">
    <source>
        <dbReference type="Proteomes" id="UP001168877"/>
    </source>
</evidence>
<organism evidence="6 7">
    <name type="scientific">Acer saccharum</name>
    <name type="common">Sugar maple</name>
    <dbReference type="NCBI Taxonomy" id="4024"/>
    <lineage>
        <taxon>Eukaryota</taxon>
        <taxon>Viridiplantae</taxon>
        <taxon>Streptophyta</taxon>
        <taxon>Embryophyta</taxon>
        <taxon>Tracheophyta</taxon>
        <taxon>Spermatophyta</taxon>
        <taxon>Magnoliopsida</taxon>
        <taxon>eudicotyledons</taxon>
        <taxon>Gunneridae</taxon>
        <taxon>Pentapetalae</taxon>
        <taxon>rosids</taxon>
        <taxon>malvids</taxon>
        <taxon>Sapindales</taxon>
        <taxon>Sapindaceae</taxon>
        <taxon>Hippocastanoideae</taxon>
        <taxon>Acereae</taxon>
        <taxon>Acer</taxon>
    </lineage>
</organism>
<dbReference type="InterPro" id="IPR036412">
    <property type="entry name" value="HAD-like_sf"/>
</dbReference>
<dbReference type="Proteomes" id="UP001168877">
    <property type="component" value="Unassembled WGS sequence"/>
</dbReference>
<dbReference type="PANTHER" id="PTHR42896:SF4">
    <property type="entry name" value="OS08G0485900 PROTEIN"/>
    <property type="match status" value="1"/>
</dbReference>
<dbReference type="InterPro" id="IPR041492">
    <property type="entry name" value="HAD_2"/>
</dbReference>
<evidence type="ECO:0000259" key="5">
    <source>
        <dbReference type="Pfam" id="PF23598"/>
    </source>
</evidence>
<dbReference type="InterPro" id="IPR006439">
    <property type="entry name" value="HAD-SF_hydro_IA"/>
</dbReference>
<keyword evidence="1" id="KW-0433">Leucine-rich repeat</keyword>
<evidence type="ECO:0000313" key="6">
    <source>
        <dbReference type="EMBL" id="KAK0605089.1"/>
    </source>
</evidence>
<dbReference type="Gene3D" id="3.40.50.1000">
    <property type="entry name" value="HAD superfamily/HAD-like"/>
    <property type="match status" value="1"/>
</dbReference>
<feature type="domain" description="Disease resistance R13L4/SHOC-2-like LRR" evidence="5">
    <location>
        <begin position="288"/>
        <end position="388"/>
    </location>
</feature>
<dbReference type="EMBL" id="JAUESC010000002">
    <property type="protein sequence ID" value="KAK0605089.1"/>
    <property type="molecule type" value="Genomic_DNA"/>
</dbReference>
<dbReference type="SUPFAM" id="SSF56784">
    <property type="entry name" value="HAD-like"/>
    <property type="match status" value="1"/>
</dbReference>
<dbReference type="Pfam" id="PF20160">
    <property type="entry name" value="C-JID"/>
    <property type="match status" value="1"/>
</dbReference>
<dbReference type="Gene3D" id="3.80.10.10">
    <property type="entry name" value="Ribonuclease Inhibitor"/>
    <property type="match status" value="2"/>
</dbReference>
<evidence type="ECO:0000256" key="3">
    <source>
        <dbReference type="SAM" id="MobiDB-lite"/>
    </source>
</evidence>
<dbReference type="InterPro" id="IPR032675">
    <property type="entry name" value="LRR_dom_sf"/>
</dbReference>
<dbReference type="Pfam" id="PF13419">
    <property type="entry name" value="HAD_2"/>
    <property type="match status" value="1"/>
</dbReference>
<gene>
    <name evidence="6" type="ORF">LWI29_022615</name>
</gene>
<keyword evidence="2" id="KW-0677">Repeat</keyword>
<name>A0AA39T928_ACESA</name>
<dbReference type="SUPFAM" id="SSF52058">
    <property type="entry name" value="L domain-like"/>
    <property type="match status" value="1"/>
</dbReference>
<keyword evidence="7" id="KW-1185">Reference proteome</keyword>
<dbReference type="Pfam" id="PF23598">
    <property type="entry name" value="LRR_14"/>
    <property type="match status" value="1"/>
</dbReference>
<dbReference type="PANTHER" id="PTHR42896">
    <property type="entry name" value="XYLULOSE-1,5-BISPHOSPHATE (XUBP) PHOSPHATASE"/>
    <property type="match status" value="1"/>
</dbReference>
<dbReference type="NCBIfam" id="TIGR01509">
    <property type="entry name" value="HAD-SF-IA-v3"/>
    <property type="match status" value="1"/>
</dbReference>
<evidence type="ECO:0000256" key="2">
    <source>
        <dbReference type="ARBA" id="ARBA00022737"/>
    </source>
</evidence>
<dbReference type="InterPro" id="IPR044999">
    <property type="entry name" value="CbbY-like"/>
</dbReference>
<dbReference type="AlphaFoldDB" id="A0AA39T928"/>
<dbReference type="InterPro" id="IPR023214">
    <property type="entry name" value="HAD_sf"/>
</dbReference>
<dbReference type="GO" id="GO:0016787">
    <property type="term" value="F:hydrolase activity"/>
    <property type="evidence" value="ECO:0007669"/>
    <property type="project" value="InterPro"/>
</dbReference>
<dbReference type="InterPro" id="IPR045344">
    <property type="entry name" value="C-JID"/>
</dbReference>
<accession>A0AA39T928</accession>
<evidence type="ECO:0000259" key="4">
    <source>
        <dbReference type="Pfam" id="PF20160"/>
    </source>
</evidence>
<comment type="caution">
    <text evidence="6">The sequence shown here is derived from an EMBL/GenBank/DDBJ whole genome shotgun (WGS) entry which is preliminary data.</text>
</comment>
<reference evidence="6" key="2">
    <citation type="submission" date="2023-06" db="EMBL/GenBank/DDBJ databases">
        <authorList>
            <person name="Swenson N.G."/>
            <person name="Wegrzyn J.L."/>
            <person name="Mcevoy S.L."/>
        </authorList>
    </citation>
    <scope>NUCLEOTIDE SEQUENCE</scope>
    <source>
        <strain evidence="6">NS2018</strain>
        <tissue evidence="6">Leaf</tissue>
    </source>
</reference>
<feature type="region of interest" description="Disordered" evidence="3">
    <location>
        <begin position="620"/>
        <end position="639"/>
    </location>
</feature>
<proteinExistence type="predicted"/>
<evidence type="ECO:0000256" key="1">
    <source>
        <dbReference type="ARBA" id="ARBA00022614"/>
    </source>
</evidence>
<reference evidence="6" key="1">
    <citation type="journal article" date="2022" name="Plant J.">
        <title>Strategies of tolerance reflected in two North American maple genomes.</title>
        <authorList>
            <person name="McEvoy S.L."/>
            <person name="Sezen U.U."/>
            <person name="Trouern-Trend A."/>
            <person name="McMahon S.M."/>
            <person name="Schaberg P.G."/>
            <person name="Yang J."/>
            <person name="Wegrzyn J.L."/>
            <person name="Swenson N.G."/>
        </authorList>
    </citation>
    <scope>NUCLEOTIDE SEQUENCE</scope>
    <source>
        <strain evidence="6">NS2018</strain>
    </source>
</reference>
<dbReference type="InterPro" id="IPR055414">
    <property type="entry name" value="LRR_R13L4/SHOC2-like"/>
</dbReference>